<protein>
    <submittedName>
        <fullName evidence="2">Uncharacterized protein</fullName>
    </submittedName>
</protein>
<proteinExistence type="predicted"/>
<keyword evidence="3" id="KW-1185">Reference proteome</keyword>
<dbReference type="Pfam" id="PF00400">
    <property type="entry name" value="WD40"/>
    <property type="match status" value="2"/>
</dbReference>
<dbReference type="AlphaFoldDB" id="A0BDR8"/>
<evidence type="ECO:0000256" key="1">
    <source>
        <dbReference type="PROSITE-ProRule" id="PRU00221"/>
    </source>
</evidence>
<dbReference type="GO" id="GO:0097361">
    <property type="term" value="C:cytosolic [4Fe-4S] assembly targeting complex"/>
    <property type="evidence" value="ECO:0000318"/>
    <property type="project" value="GO_Central"/>
</dbReference>
<dbReference type="STRING" id="5888.A0BDR8"/>
<organism evidence="2 3">
    <name type="scientific">Paramecium tetraurelia</name>
    <dbReference type="NCBI Taxonomy" id="5888"/>
    <lineage>
        <taxon>Eukaryota</taxon>
        <taxon>Sar</taxon>
        <taxon>Alveolata</taxon>
        <taxon>Ciliophora</taxon>
        <taxon>Intramacronucleata</taxon>
        <taxon>Oligohymenophorea</taxon>
        <taxon>Peniculida</taxon>
        <taxon>Parameciidae</taxon>
        <taxon>Paramecium</taxon>
    </lineage>
</organism>
<dbReference type="eggNOG" id="KOG0645">
    <property type="taxonomic scope" value="Eukaryota"/>
</dbReference>
<dbReference type="RefSeq" id="XP_001424083.1">
    <property type="nucleotide sequence ID" value="XM_001424046.1"/>
</dbReference>
<dbReference type="KEGG" id="ptm:GSPATT00027715001"/>
<dbReference type="InParanoid" id="A0BDR8"/>
<evidence type="ECO:0000313" key="2">
    <source>
        <dbReference type="EMBL" id="CAK56685.1"/>
    </source>
</evidence>
<dbReference type="GO" id="GO:0016226">
    <property type="term" value="P:iron-sulfur cluster assembly"/>
    <property type="evidence" value="ECO:0000318"/>
    <property type="project" value="GO_Central"/>
</dbReference>
<dbReference type="PANTHER" id="PTHR19920:SF0">
    <property type="entry name" value="CYTOSOLIC IRON-SULFUR PROTEIN ASSEMBLY PROTEIN CIAO1-RELATED"/>
    <property type="match status" value="1"/>
</dbReference>
<dbReference type="SMART" id="SM00320">
    <property type="entry name" value="WD40"/>
    <property type="match status" value="4"/>
</dbReference>
<sequence>RCVSTRECFLQTQDPQSELQNLEKRSQRGLNQFTFELIDQDSIIQDETCYAIAFNKDNSIVLAGCNSEMKVFQLQQGKLNQIQLISEHQDIVFTLNFMNKTNNFISGGFENLIIIWEMIGNDQWICQFKLNAHSSFIQSVLLNNTDDLIISSSQDSTIKFWTKQNLWLCSQTISEHNDGVTSLSFNEQQDKLISCSKEFILVIEECQLERKWSVSQKIQLNLYGYRLCFINNNVFTFQPFCKGKMQVYQLDINNKQYRMAKEIAVNCSLNQDEIFFPQSYVKSKCLLVNKNGKNVNLMREQENGEFVLQQSIEFDCHDVFGQLSNDGEYLITWDIGSKEIQIRKYTEL</sequence>
<feature type="non-terminal residue" evidence="2">
    <location>
        <position position="1"/>
    </location>
</feature>
<dbReference type="OMA" id="QQWICEQ"/>
<dbReference type="InterPro" id="IPR036322">
    <property type="entry name" value="WD40_repeat_dom_sf"/>
</dbReference>
<accession>A0BDR8</accession>
<feature type="repeat" description="WD" evidence="1">
    <location>
        <begin position="130"/>
        <end position="161"/>
    </location>
</feature>
<dbReference type="OrthoDB" id="538223at2759"/>
<dbReference type="SUPFAM" id="SSF50978">
    <property type="entry name" value="WD40 repeat-like"/>
    <property type="match status" value="1"/>
</dbReference>
<dbReference type="HOGENOM" id="CLU_019203_0_0_1"/>
<evidence type="ECO:0000313" key="3">
    <source>
        <dbReference type="Proteomes" id="UP000000600"/>
    </source>
</evidence>
<keyword evidence="1" id="KW-0853">WD repeat</keyword>
<dbReference type="InterPro" id="IPR015943">
    <property type="entry name" value="WD40/YVTN_repeat-like_dom_sf"/>
</dbReference>
<feature type="repeat" description="WD" evidence="1">
    <location>
        <begin position="85"/>
        <end position="118"/>
    </location>
</feature>
<dbReference type="Proteomes" id="UP000000600">
    <property type="component" value="Unassembled WGS sequence"/>
</dbReference>
<dbReference type="GeneID" id="5009867"/>
<dbReference type="Gene3D" id="2.130.10.10">
    <property type="entry name" value="YVTN repeat-like/Quinoprotein amine dehydrogenase"/>
    <property type="match status" value="1"/>
</dbReference>
<reference evidence="2 3" key="1">
    <citation type="journal article" date="2006" name="Nature">
        <title>Global trends of whole-genome duplications revealed by the ciliate Paramecium tetraurelia.</title>
        <authorList>
            <consortium name="Genoscope"/>
            <person name="Aury J.-M."/>
            <person name="Jaillon O."/>
            <person name="Duret L."/>
            <person name="Noel B."/>
            <person name="Jubin C."/>
            <person name="Porcel B.M."/>
            <person name="Segurens B."/>
            <person name="Daubin V."/>
            <person name="Anthouard V."/>
            <person name="Aiach N."/>
            <person name="Arnaiz O."/>
            <person name="Billaut A."/>
            <person name="Beisson J."/>
            <person name="Blanc I."/>
            <person name="Bouhouche K."/>
            <person name="Camara F."/>
            <person name="Duharcourt S."/>
            <person name="Guigo R."/>
            <person name="Gogendeau D."/>
            <person name="Katinka M."/>
            <person name="Keller A.-M."/>
            <person name="Kissmehl R."/>
            <person name="Klotz C."/>
            <person name="Koll F."/>
            <person name="Le Moue A."/>
            <person name="Lepere C."/>
            <person name="Malinsky S."/>
            <person name="Nowacki M."/>
            <person name="Nowak J.K."/>
            <person name="Plattner H."/>
            <person name="Poulain J."/>
            <person name="Ruiz F."/>
            <person name="Serrano V."/>
            <person name="Zagulski M."/>
            <person name="Dessen P."/>
            <person name="Betermier M."/>
            <person name="Weissenbach J."/>
            <person name="Scarpelli C."/>
            <person name="Schachter V."/>
            <person name="Sperling L."/>
            <person name="Meyer E."/>
            <person name="Cohen J."/>
            <person name="Wincker P."/>
        </authorList>
    </citation>
    <scope>NUCLEOTIDE SEQUENCE [LARGE SCALE GENOMIC DNA]</scope>
    <source>
        <strain evidence="2 3">Stock d4-2</strain>
    </source>
</reference>
<dbReference type="EMBL" id="CT867987">
    <property type="protein sequence ID" value="CAK56685.1"/>
    <property type="molecule type" value="Genomic_DNA"/>
</dbReference>
<dbReference type="PROSITE" id="PS50294">
    <property type="entry name" value="WD_REPEATS_REGION"/>
    <property type="match status" value="1"/>
</dbReference>
<dbReference type="InterPro" id="IPR001680">
    <property type="entry name" value="WD40_rpt"/>
</dbReference>
<gene>
    <name evidence="2" type="ORF">GSPATT00027715001</name>
</gene>
<dbReference type="PROSITE" id="PS50082">
    <property type="entry name" value="WD_REPEATS_2"/>
    <property type="match status" value="2"/>
</dbReference>
<name>A0BDR8_PARTE</name>
<dbReference type="PANTHER" id="PTHR19920">
    <property type="entry name" value="WD40 PROTEIN CIAO1"/>
    <property type="match status" value="1"/>
</dbReference>